<protein>
    <submittedName>
        <fullName evidence="1">Uncharacterized protein</fullName>
    </submittedName>
</protein>
<organism evidence="1 2">
    <name type="scientific">Maledivibacter halophilus</name>
    <dbReference type="NCBI Taxonomy" id="36842"/>
    <lineage>
        <taxon>Bacteria</taxon>
        <taxon>Bacillati</taxon>
        <taxon>Bacillota</taxon>
        <taxon>Clostridia</taxon>
        <taxon>Peptostreptococcales</taxon>
        <taxon>Caminicellaceae</taxon>
        <taxon>Maledivibacter</taxon>
    </lineage>
</organism>
<dbReference type="EMBL" id="FUZT01000005">
    <property type="protein sequence ID" value="SKC69392.1"/>
    <property type="molecule type" value="Genomic_DNA"/>
</dbReference>
<accession>A0A1T5KZY4</accession>
<evidence type="ECO:0000313" key="2">
    <source>
        <dbReference type="Proteomes" id="UP000190285"/>
    </source>
</evidence>
<proteinExistence type="predicted"/>
<keyword evidence="2" id="KW-1185">Reference proteome</keyword>
<name>A0A1T5KZY4_9FIRM</name>
<evidence type="ECO:0000313" key="1">
    <source>
        <dbReference type="EMBL" id="SKC69392.1"/>
    </source>
</evidence>
<sequence length="66" mass="7961">MRIMLYSQVLSKHGIICKEIKIDLIIKKFIFVAEIRKLIFSRNQETYLEQFTYILQACQTARLNFF</sequence>
<dbReference type="Proteomes" id="UP000190285">
    <property type="component" value="Unassembled WGS sequence"/>
</dbReference>
<reference evidence="1 2" key="1">
    <citation type="submission" date="2017-02" db="EMBL/GenBank/DDBJ databases">
        <authorList>
            <person name="Peterson S.W."/>
        </authorList>
    </citation>
    <scope>NUCLEOTIDE SEQUENCE [LARGE SCALE GENOMIC DNA]</scope>
    <source>
        <strain evidence="1 2">M1</strain>
    </source>
</reference>
<dbReference type="STRING" id="36842.SAMN02194393_02249"/>
<gene>
    <name evidence="1" type="ORF">SAMN02194393_02249</name>
</gene>
<dbReference type="AlphaFoldDB" id="A0A1T5KZY4"/>